<feature type="domain" description="Non-reducing end beta-L-arabinofuranosidase-like GH127 middle" evidence="2">
    <location>
        <begin position="424"/>
        <end position="521"/>
    </location>
</feature>
<feature type="domain" description="Non-reducing end beta-L-arabinofuranosidase-like GH127 catalytic" evidence="1">
    <location>
        <begin position="33"/>
        <end position="414"/>
    </location>
</feature>
<evidence type="ECO:0000259" key="1">
    <source>
        <dbReference type="Pfam" id="PF07944"/>
    </source>
</evidence>
<organism evidence="4">
    <name type="scientific">Caldilineaceae bacterium SB0664_bin_27</name>
    <dbReference type="NCBI Taxonomy" id="2605260"/>
    <lineage>
        <taxon>Bacteria</taxon>
        <taxon>Bacillati</taxon>
        <taxon>Chloroflexota</taxon>
        <taxon>Caldilineae</taxon>
        <taxon>Caldilineales</taxon>
        <taxon>Caldilineaceae</taxon>
    </lineage>
</organism>
<dbReference type="InterPro" id="IPR008928">
    <property type="entry name" value="6-hairpin_glycosidase_sf"/>
</dbReference>
<dbReference type="PANTHER" id="PTHR43465:SF2">
    <property type="entry name" value="DUF1680 DOMAIN PROTEIN (AFU_ORTHOLOGUE AFUA_1G08910)"/>
    <property type="match status" value="1"/>
</dbReference>
<accession>A0A6B0YV52</accession>
<dbReference type="AlphaFoldDB" id="A0A6B0YV52"/>
<dbReference type="Pfam" id="PF07944">
    <property type="entry name" value="Beta-AFase-like_GH127_cat"/>
    <property type="match status" value="1"/>
</dbReference>
<protein>
    <recommendedName>
        <fullName evidence="5">Glycoside hydrolase family 127 protein</fullName>
    </recommendedName>
</protein>
<name>A0A6B0YV52_9CHLR</name>
<dbReference type="InterPro" id="IPR012878">
    <property type="entry name" value="Beta-AFase-like_GH127_cat"/>
</dbReference>
<comment type="caution">
    <text evidence="4">The sequence shown here is derived from an EMBL/GenBank/DDBJ whole genome shotgun (WGS) entry which is preliminary data.</text>
</comment>
<dbReference type="Pfam" id="PF20737">
    <property type="entry name" value="Glyco_hydro127C"/>
    <property type="match status" value="1"/>
</dbReference>
<dbReference type="InterPro" id="IPR049046">
    <property type="entry name" value="Beta-AFase-like_GH127_middle"/>
</dbReference>
<dbReference type="PANTHER" id="PTHR43465">
    <property type="entry name" value="DUF1680 DOMAIN PROTEIN (AFU_ORTHOLOGUE AFUA_1G08910)"/>
    <property type="match status" value="1"/>
</dbReference>
<dbReference type="InterPro" id="IPR049049">
    <property type="entry name" value="Beta-AFase-like_GH127_C"/>
</dbReference>
<dbReference type="EMBL" id="VXRG01000066">
    <property type="protein sequence ID" value="MXY93308.1"/>
    <property type="molecule type" value="Genomic_DNA"/>
</dbReference>
<sequence length="647" mass="71892">MSDSRHIPHWQEAGVVSTVASPFAPLKPVPVQAVTMRDGFWKTRMHANRTHGIPAFLAWLDVDDQTAPFRAYAAGDKAGIAAGLETLRANPTGMNRTRNGHSWRANFHKWLEACAYVLQSGDDPDTRALLDLFVTGVANAHQDSAFRAIYYGDDFERSYGLGNPGHMIQAAIAHYRATGSTEFLACAQGVADAICQQFQGENFAGHSVIEMALVELYRTTGKERYLAGARHFLTPLLRQPPIIGSDFLGYLSRHVVRQTYLMCGGADYYAETGAQEFMDKLTAIWRDMTAGKLHLTGQLAVDSENCELTCKEAFELHSGVFRFLLGTGLETCEAIGNATWNWRMLAVTGDACYADLMERTLYNGFLVHVSVDGDKFHYLCPLSSDGNHWQRTPWSSASTSCCSPNALRTIASLPGYMFSTSQDGVWVHLYDSCTMDWRLADGTKLRLTQDASYPWDGNVTITLDPERPSTFDLNLRIPEWCRSPAVQVNGRPVEGNIASGTYCRITREWRKGDTVTLRLPMHVVAVTADPRARYYEGKVALCRGPLLYCVESTDNPAIDMWGPYVALPPGNGRDEGRELLGHYRQSALLNEFEADFRQDLLGGVIALQGDGGSYDQPDAGLTFIPYYAWANRDSRSSMRTWMDGITK</sequence>
<dbReference type="Gene3D" id="1.50.10.20">
    <property type="match status" value="1"/>
</dbReference>
<feature type="domain" description="Non-reducing end beta-L-arabinofuranosidase-like GH127 C-terminal" evidence="3">
    <location>
        <begin position="525"/>
        <end position="642"/>
    </location>
</feature>
<proteinExistence type="predicted"/>
<dbReference type="Pfam" id="PF20736">
    <property type="entry name" value="Glyco_hydro127M"/>
    <property type="match status" value="1"/>
</dbReference>
<reference evidence="4" key="1">
    <citation type="submission" date="2019-09" db="EMBL/GenBank/DDBJ databases">
        <title>Characterisation of the sponge microbiome using genome-centric metagenomics.</title>
        <authorList>
            <person name="Engelberts J.P."/>
            <person name="Robbins S.J."/>
            <person name="De Goeij J.M."/>
            <person name="Aranda M."/>
            <person name="Bell S.C."/>
            <person name="Webster N.S."/>
        </authorList>
    </citation>
    <scope>NUCLEOTIDE SEQUENCE</scope>
    <source>
        <strain evidence="4">SB0664_bin_27</strain>
    </source>
</reference>
<evidence type="ECO:0000259" key="3">
    <source>
        <dbReference type="Pfam" id="PF20737"/>
    </source>
</evidence>
<evidence type="ECO:0008006" key="5">
    <source>
        <dbReference type="Google" id="ProtNLM"/>
    </source>
</evidence>
<evidence type="ECO:0000259" key="2">
    <source>
        <dbReference type="Pfam" id="PF20736"/>
    </source>
</evidence>
<evidence type="ECO:0000313" key="4">
    <source>
        <dbReference type="EMBL" id="MXY93308.1"/>
    </source>
</evidence>
<gene>
    <name evidence="4" type="ORF">F4Y42_07660</name>
</gene>
<dbReference type="SUPFAM" id="SSF48208">
    <property type="entry name" value="Six-hairpin glycosidases"/>
    <property type="match status" value="1"/>
</dbReference>
<dbReference type="GO" id="GO:0005975">
    <property type="term" value="P:carbohydrate metabolic process"/>
    <property type="evidence" value="ECO:0007669"/>
    <property type="project" value="InterPro"/>
</dbReference>
<dbReference type="InterPro" id="IPR049174">
    <property type="entry name" value="Beta-AFase-like"/>
</dbReference>